<dbReference type="Proteomes" id="UP001497535">
    <property type="component" value="Unassembled WGS sequence"/>
</dbReference>
<evidence type="ECO:0000313" key="1">
    <source>
        <dbReference type="EMBL" id="CAK5106818.1"/>
    </source>
</evidence>
<organism evidence="1 2">
    <name type="scientific">Meloidogyne enterolobii</name>
    <name type="common">Root-knot nematode worm</name>
    <name type="synonym">Meloidogyne mayaguensis</name>
    <dbReference type="NCBI Taxonomy" id="390850"/>
    <lineage>
        <taxon>Eukaryota</taxon>
        <taxon>Metazoa</taxon>
        <taxon>Ecdysozoa</taxon>
        <taxon>Nematoda</taxon>
        <taxon>Chromadorea</taxon>
        <taxon>Rhabditida</taxon>
        <taxon>Tylenchina</taxon>
        <taxon>Tylenchomorpha</taxon>
        <taxon>Tylenchoidea</taxon>
        <taxon>Meloidogynidae</taxon>
        <taxon>Meloidogyninae</taxon>
        <taxon>Meloidogyne</taxon>
    </lineage>
</organism>
<keyword evidence="2" id="KW-1185">Reference proteome</keyword>
<dbReference type="EMBL" id="CAVMJV010000123">
    <property type="protein sequence ID" value="CAK5106818.1"/>
    <property type="molecule type" value="Genomic_DNA"/>
</dbReference>
<proteinExistence type="predicted"/>
<name>A0ACB1AUE0_MELEN</name>
<gene>
    <name evidence="1" type="ORF">MENTE1834_LOCUS43553</name>
</gene>
<accession>A0ACB1AUE0</accession>
<evidence type="ECO:0000313" key="2">
    <source>
        <dbReference type="Proteomes" id="UP001497535"/>
    </source>
</evidence>
<sequence>MPDSERGINELFLPSSFFTLKIQPSCVLAFKIPPVLSFILSLIFFVSDPLFALKLVQAFPINIYIFAVSRQPPTLACMSTTRMTSVR</sequence>
<reference evidence="1" key="1">
    <citation type="submission" date="2023-11" db="EMBL/GenBank/DDBJ databases">
        <authorList>
            <person name="Poullet M."/>
        </authorList>
    </citation>
    <scope>NUCLEOTIDE SEQUENCE</scope>
    <source>
        <strain evidence="1">E1834</strain>
    </source>
</reference>
<comment type="caution">
    <text evidence="1">The sequence shown here is derived from an EMBL/GenBank/DDBJ whole genome shotgun (WGS) entry which is preliminary data.</text>
</comment>
<protein>
    <submittedName>
        <fullName evidence="1">Uncharacterized protein</fullName>
    </submittedName>
</protein>